<keyword evidence="2" id="KW-1185">Reference proteome</keyword>
<dbReference type="Pfam" id="PF10604">
    <property type="entry name" value="Polyketide_cyc2"/>
    <property type="match status" value="1"/>
</dbReference>
<sequence length="255" mass="28475">MKPVTGNLRLSGSFELDGGEHGEILVCHAPRRLQVSWLCGPKVDESPETSAVEVRLFPGLPGGEADLAASGDRDHVTVAATTAFSGSWRKRVMKYTLSIEIALPRQKVVDLISDPAQMPKWLRGLVLHEPVNGVHGQLGTTSRVVFQTGKRRMEATESITRLEPADLHAIPRSVVVRYEREIVGKGMWQAQRDRIIDAGPESTLWESESEFRFDGLLMRLAGRLMSRTFRKQSWQHMQDFKAFAERGTDISQGTN</sequence>
<dbReference type="InterPro" id="IPR019587">
    <property type="entry name" value="Polyketide_cyclase/dehydratase"/>
</dbReference>
<evidence type="ECO:0000313" key="1">
    <source>
        <dbReference type="EMBL" id="BBX37142.1"/>
    </source>
</evidence>
<dbReference type="Gene3D" id="3.30.530.20">
    <property type="match status" value="2"/>
</dbReference>
<dbReference type="Proteomes" id="UP000465622">
    <property type="component" value="Chromosome"/>
</dbReference>
<gene>
    <name evidence="1" type="ORF">MMAGJ_64240</name>
</gene>
<evidence type="ECO:0000313" key="2">
    <source>
        <dbReference type="Proteomes" id="UP000465622"/>
    </source>
</evidence>
<dbReference type="SUPFAM" id="SSF55961">
    <property type="entry name" value="Bet v1-like"/>
    <property type="match status" value="1"/>
</dbReference>
<evidence type="ECO:0008006" key="3">
    <source>
        <dbReference type="Google" id="ProtNLM"/>
    </source>
</evidence>
<dbReference type="EMBL" id="AP022567">
    <property type="protein sequence ID" value="BBX37142.1"/>
    <property type="molecule type" value="Genomic_DNA"/>
</dbReference>
<name>A0ABN5YGA6_MYCME</name>
<protein>
    <recommendedName>
        <fullName evidence="3">SRPBCC family protein</fullName>
    </recommendedName>
</protein>
<accession>A0ABN5YGA6</accession>
<reference evidence="1 2" key="1">
    <citation type="journal article" date="2019" name="Emerg. Microbes Infect.">
        <title>Comprehensive subspecies identification of 175 nontuberculous mycobacteria species based on 7547 genomic profiles.</title>
        <authorList>
            <person name="Matsumoto Y."/>
            <person name="Kinjo T."/>
            <person name="Motooka D."/>
            <person name="Nabeya D."/>
            <person name="Jung N."/>
            <person name="Uechi K."/>
            <person name="Horii T."/>
            <person name="Iida T."/>
            <person name="Fujita J."/>
            <person name="Nakamura S."/>
        </authorList>
    </citation>
    <scope>NUCLEOTIDE SEQUENCE [LARGE SCALE GENOMIC DNA]</scope>
    <source>
        <strain evidence="1 2">JCM 12375</strain>
    </source>
</reference>
<proteinExistence type="predicted"/>
<dbReference type="InterPro" id="IPR023393">
    <property type="entry name" value="START-like_dom_sf"/>
</dbReference>
<organism evidence="1 2">
    <name type="scientific">Mycolicibacterium mageritense</name>
    <name type="common">Mycobacterium mageritense</name>
    <dbReference type="NCBI Taxonomy" id="53462"/>
    <lineage>
        <taxon>Bacteria</taxon>
        <taxon>Bacillati</taxon>
        <taxon>Actinomycetota</taxon>
        <taxon>Actinomycetes</taxon>
        <taxon>Mycobacteriales</taxon>
        <taxon>Mycobacteriaceae</taxon>
        <taxon>Mycolicibacterium</taxon>
    </lineage>
</organism>
<dbReference type="CDD" id="cd07812">
    <property type="entry name" value="SRPBCC"/>
    <property type="match status" value="1"/>
</dbReference>